<sequence>MSIEHELKRDVSIDLLLVTLTAFLDSNNICYAIKEFSDNSCEKQKGKFIDLFIAERDYKKVTYSFGRICTSSKFIPVQKINLSATATRYVLAYQKPDEKGLDVVRVNIYRNYIINSRLYFSTEELLKDRVYSTNRSYWTLNNIYNSVYILVKAIENKCIAEDQFHNLCECWKSASTAIKSYLKRYFNDESINTLADSLDNRNLNDLMDNIELLTRNFKLSDSNSFSKLFLRNMSLLKGDLKPPGVVVGILGRDGSGKSTFVNEITKSLGGCFNNTTTFKRHPKVFYKELIFKKEEDYHFSKPHLYKERGYVASFLKLNLLLIEFLVGYWLKVFPFKRKAYLILYDRYFIDVLADPLRYRIKGNKLFIKMIHHILPQPDMWIILDLSTKVLLQRKQELTYEMSEKLRQEYLNLQKILSNCVVINNENEIQNTVDKATAHILNYMHRKLPKFS</sequence>
<gene>
    <name evidence="1" type="ORF">ACFSRY_00395</name>
</gene>
<evidence type="ECO:0000313" key="2">
    <source>
        <dbReference type="Proteomes" id="UP001597544"/>
    </source>
</evidence>
<evidence type="ECO:0008006" key="3">
    <source>
        <dbReference type="Google" id="ProtNLM"/>
    </source>
</evidence>
<reference evidence="2" key="1">
    <citation type="journal article" date="2019" name="Int. J. Syst. Evol. Microbiol.">
        <title>The Global Catalogue of Microorganisms (GCM) 10K type strain sequencing project: providing services to taxonomists for standard genome sequencing and annotation.</title>
        <authorList>
            <consortium name="The Broad Institute Genomics Platform"/>
            <consortium name="The Broad Institute Genome Sequencing Center for Infectious Disease"/>
            <person name="Wu L."/>
            <person name="Ma J."/>
        </authorList>
    </citation>
    <scope>NUCLEOTIDE SEQUENCE [LARGE SCALE GENOMIC DNA]</scope>
    <source>
        <strain evidence="2">KCTC 42498</strain>
    </source>
</reference>
<dbReference type="Gene3D" id="3.40.50.300">
    <property type="entry name" value="P-loop containing nucleotide triphosphate hydrolases"/>
    <property type="match status" value="1"/>
</dbReference>
<evidence type="ECO:0000313" key="1">
    <source>
        <dbReference type="EMBL" id="MFD2512307.1"/>
    </source>
</evidence>
<dbReference type="RefSeq" id="WP_377502144.1">
    <property type="nucleotide sequence ID" value="NZ_JBHULU010000001.1"/>
</dbReference>
<dbReference type="Proteomes" id="UP001597544">
    <property type="component" value="Unassembled WGS sequence"/>
</dbReference>
<dbReference type="SUPFAM" id="SSF52540">
    <property type="entry name" value="P-loop containing nucleoside triphosphate hydrolases"/>
    <property type="match status" value="1"/>
</dbReference>
<name>A0ABW5IH34_9BACT</name>
<organism evidence="1 2">
    <name type="scientific">Pontibacter locisalis</name>
    <dbReference type="NCBI Taxonomy" id="1719035"/>
    <lineage>
        <taxon>Bacteria</taxon>
        <taxon>Pseudomonadati</taxon>
        <taxon>Bacteroidota</taxon>
        <taxon>Cytophagia</taxon>
        <taxon>Cytophagales</taxon>
        <taxon>Hymenobacteraceae</taxon>
        <taxon>Pontibacter</taxon>
    </lineage>
</organism>
<dbReference type="InterPro" id="IPR027417">
    <property type="entry name" value="P-loop_NTPase"/>
</dbReference>
<accession>A0ABW5IH34</accession>
<protein>
    <recommendedName>
        <fullName evidence="3">Thymidylate kinase</fullName>
    </recommendedName>
</protein>
<proteinExistence type="predicted"/>
<dbReference type="EMBL" id="JBHULU010000001">
    <property type="protein sequence ID" value="MFD2512307.1"/>
    <property type="molecule type" value="Genomic_DNA"/>
</dbReference>
<comment type="caution">
    <text evidence="1">The sequence shown here is derived from an EMBL/GenBank/DDBJ whole genome shotgun (WGS) entry which is preliminary data.</text>
</comment>
<keyword evidence="2" id="KW-1185">Reference proteome</keyword>